<reference evidence="3" key="1">
    <citation type="submission" date="2013-09" db="EMBL/GenBank/DDBJ databases">
        <title>Corchorus olitorius genome sequencing.</title>
        <authorList>
            <person name="Alam M."/>
            <person name="Haque M.S."/>
            <person name="Islam M.S."/>
            <person name="Emdad E.M."/>
            <person name="Islam M.M."/>
            <person name="Ahmed B."/>
            <person name="Halim A."/>
            <person name="Hossen Q.M.M."/>
            <person name="Hossain M.Z."/>
            <person name="Ahmed R."/>
            <person name="Khan M.M."/>
            <person name="Islam R."/>
            <person name="Rashid M.M."/>
            <person name="Khan S.A."/>
            <person name="Rahman M.S."/>
            <person name="Alam M."/>
            <person name="Yahiya A.S."/>
            <person name="Khan M.S."/>
            <person name="Azam M.S."/>
            <person name="Haque T."/>
            <person name="Lashkar M.Z.H."/>
            <person name="Akhand A.I."/>
            <person name="Morshed G."/>
            <person name="Roy S."/>
            <person name="Uddin K.S."/>
            <person name="Rabeya T."/>
            <person name="Hossain A.S."/>
            <person name="Chowdhury A."/>
            <person name="Snigdha A.R."/>
            <person name="Mortoza M.S."/>
            <person name="Matin S.A."/>
            <person name="Hoque S.M.E."/>
            <person name="Islam M.K."/>
            <person name="Roy D.K."/>
            <person name="Haider R."/>
            <person name="Moosa M.M."/>
            <person name="Elias S.M."/>
            <person name="Hasan A.M."/>
            <person name="Jahan S."/>
            <person name="Shafiuddin M."/>
            <person name="Mahmood N."/>
            <person name="Shommy N.S."/>
        </authorList>
    </citation>
    <scope>NUCLEOTIDE SEQUENCE [LARGE SCALE GENOMIC DNA]</scope>
    <source>
        <strain evidence="3">cv. O-4</strain>
    </source>
</reference>
<evidence type="ECO:0000313" key="2">
    <source>
        <dbReference type="EMBL" id="OMO86144.1"/>
    </source>
</evidence>
<keyword evidence="1" id="KW-0472">Membrane</keyword>
<keyword evidence="1" id="KW-1133">Transmembrane helix</keyword>
<keyword evidence="1" id="KW-0812">Transmembrane</keyword>
<sequence>MCTCGRSIACFALALINLLVKLLDLLLPLLDCTLRIELLP</sequence>
<accession>A0A1R3IUA4</accession>
<evidence type="ECO:0000256" key="1">
    <source>
        <dbReference type="SAM" id="Phobius"/>
    </source>
</evidence>
<protein>
    <submittedName>
        <fullName evidence="2">Uncharacterized protein</fullName>
    </submittedName>
</protein>
<name>A0A1R3IUA4_9ROSI</name>
<organism evidence="2 3">
    <name type="scientific">Corchorus olitorius</name>
    <dbReference type="NCBI Taxonomy" id="93759"/>
    <lineage>
        <taxon>Eukaryota</taxon>
        <taxon>Viridiplantae</taxon>
        <taxon>Streptophyta</taxon>
        <taxon>Embryophyta</taxon>
        <taxon>Tracheophyta</taxon>
        <taxon>Spermatophyta</taxon>
        <taxon>Magnoliopsida</taxon>
        <taxon>eudicotyledons</taxon>
        <taxon>Gunneridae</taxon>
        <taxon>Pentapetalae</taxon>
        <taxon>rosids</taxon>
        <taxon>malvids</taxon>
        <taxon>Malvales</taxon>
        <taxon>Malvaceae</taxon>
        <taxon>Grewioideae</taxon>
        <taxon>Apeibeae</taxon>
        <taxon>Corchorus</taxon>
    </lineage>
</organism>
<keyword evidence="3" id="KW-1185">Reference proteome</keyword>
<evidence type="ECO:0000313" key="3">
    <source>
        <dbReference type="Proteomes" id="UP000187203"/>
    </source>
</evidence>
<comment type="caution">
    <text evidence="2">The sequence shown here is derived from an EMBL/GenBank/DDBJ whole genome shotgun (WGS) entry which is preliminary data.</text>
</comment>
<dbReference type="EMBL" id="AWUE01017623">
    <property type="protein sequence ID" value="OMO86144.1"/>
    <property type="molecule type" value="Genomic_DNA"/>
</dbReference>
<feature type="transmembrane region" description="Helical" evidence="1">
    <location>
        <begin position="7"/>
        <end position="30"/>
    </location>
</feature>
<proteinExistence type="predicted"/>
<dbReference type="Proteomes" id="UP000187203">
    <property type="component" value="Unassembled WGS sequence"/>
</dbReference>
<dbReference type="AlphaFoldDB" id="A0A1R3IUA4"/>
<gene>
    <name evidence="2" type="ORF">COLO4_21294</name>
</gene>